<accession>A0ABM7S9X9</accession>
<dbReference type="EMBL" id="AP024749">
    <property type="protein sequence ID" value="BCY28149.1"/>
    <property type="molecule type" value="Genomic_DNA"/>
</dbReference>
<dbReference type="NCBIfam" id="NF037970">
    <property type="entry name" value="vanZ_1"/>
    <property type="match status" value="1"/>
</dbReference>
<evidence type="ECO:0000259" key="2">
    <source>
        <dbReference type="Pfam" id="PF04892"/>
    </source>
</evidence>
<evidence type="ECO:0000313" key="3">
    <source>
        <dbReference type="EMBL" id="BCY28149.1"/>
    </source>
</evidence>
<protein>
    <recommendedName>
        <fullName evidence="2">VanZ-like domain-containing protein</fullName>
    </recommendedName>
</protein>
<dbReference type="InterPro" id="IPR006976">
    <property type="entry name" value="VanZ-like"/>
</dbReference>
<keyword evidence="1" id="KW-1133">Transmembrane helix</keyword>
<dbReference type="PANTHER" id="PTHR28008:SF1">
    <property type="entry name" value="DOMAIN PROTEIN, PUTATIVE (AFU_ORTHOLOGUE AFUA_3G10980)-RELATED"/>
    <property type="match status" value="1"/>
</dbReference>
<proteinExistence type="predicted"/>
<gene>
    <name evidence="3" type="ORF">KK2020170_10170</name>
</gene>
<reference evidence="3 4" key="1">
    <citation type="submission" date="2021-06" db="EMBL/GenBank/DDBJ databases">
        <title>Whole genome sequences of Flavobacterium sp. KK2020170 and assembly.</title>
        <authorList>
            <person name="Kitahara K."/>
            <person name="Miyoshi S."/>
            <person name="Uesaka K."/>
        </authorList>
    </citation>
    <scope>NUCLEOTIDE SEQUENCE [LARGE SCALE GENOMIC DNA]</scope>
    <source>
        <strain evidence="3 4">KK2020170</strain>
    </source>
</reference>
<evidence type="ECO:0000313" key="4">
    <source>
        <dbReference type="Proteomes" id="UP000825258"/>
    </source>
</evidence>
<dbReference type="PANTHER" id="PTHR28008">
    <property type="entry name" value="DOMAIN PROTEIN, PUTATIVE (AFU_ORTHOLOGUE AFUA_3G10980)-RELATED"/>
    <property type="match status" value="1"/>
</dbReference>
<keyword evidence="1" id="KW-0472">Membrane</keyword>
<dbReference type="Pfam" id="PF04892">
    <property type="entry name" value="VanZ"/>
    <property type="match status" value="1"/>
</dbReference>
<keyword evidence="1" id="KW-0812">Transmembrane</keyword>
<feature type="transmembrane region" description="Helical" evidence="1">
    <location>
        <begin position="45"/>
        <end position="62"/>
    </location>
</feature>
<keyword evidence="4" id="KW-1185">Reference proteome</keyword>
<feature type="transmembrane region" description="Helical" evidence="1">
    <location>
        <begin position="69"/>
        <end position="92"/>
    </location>
</feature>
<evidence type="ECO:0000256" key="1">
    <source>
        <dbReference type="SAM" id="Phobius"/>
    </source>
</evidence>
<dbReference type="Proteomes" id="UP000825258">
    <property type="component" value="Chromosome"/>
</dbReference>
<feature type="domain" description="VanZ-like" evidence="2">
    <location>
        <begin position="42"/>
        <end position="117"/>
    </location>
</feature>
<name>A0ABM7S9X9_9FLAO</name>
<sequence>MIIKRLLERKYLIAAIFWTITMTILSLVSLKGLPSITTLKFKDKIIHFMFYFVFVFLWSIALKGKNIKILKIVLFAILYGIVIEILQSAITLNRQADVFDALANSFGACTAVLFLKFKNNA</sequence>
<feature type="transmembrane region" description="Helical" evidence="1">
    <location>
        <begin position="12"/>
        <end position="33"/>
    </location>
</feature>
<organism evidence="3 4">
    <name type="scientific">Flavobacterium okayamense</name>
    <dbReference type="NCBI Taxonomy" id="2830782"/>
    <lineage>
        <taxon>Bacteria</taxon>
        <taxon>Pseudomonadati</taxon>
        <taxon>Bacteroidota</taxon>
        <taxon>Flavobacteriia</taxon>
        <taxon>Flavobacteriales</taxon>
        <taxon>Flavobacteriaceae</taxon>
        <taxon>Flavobacterium</taxon>
    </lineage>
</organism>